<dbReference type="InterPro" id="IPR001478">
    <property type="entry name" value="PDZ"/>
</dbReference>
<dbReference type="InterPro" id="IPR036034">
    <property type="entry name" value="PDZ_sf"/>
</dbReference>
<evidence type="ECO:0000313" key="2">
    <source>
        <dbReference type="EMBL" id="CAE0751515.1"/>
    </source>
</evidence>
<reference evidence="2" key="1">
    <citation type="submission" date="2021-01" db="EMBL/GenBank/DDBJ databases">
        <authorList>
            <person name="Corre E."/>
            <person name="Pelletier E."/>
            <person name="Niang G."/>
            <person name="Scheremetjew M."/>
            <person name="Finn R."/>
            <person name="Kale V."/>
            <person name="Holt S."/>
            <person name="Cochrane G."/>
            <person name="Meng A."/>
            <person name="Brown T."/>
            <person name="Cohen L."/>
        </authorList>
    </citation>
    <scope>NUCLEOTIDE SEQUENCE</scope>
    <source>
        <strain evidence="2">CCMP645</strain>
    </source>
</reference>
<dbReference type="SMART" id="SM00228">
    <property type="entry name" value="PDZ"/>
    <property type="match status" value="1"/>
</dbReference>
<dbReference type="EMBL" id="HBIZ01007144">
    <property type="protein sequence ID" value="CAE0751515.1"/>
    <property type="molecule type" value="Transcribed_RNA"/>
</dbReference>
<gene>
    <name evidence="2" type="ORF">PCAR00345_LOCUS4100</name>
</gene>
<dbReference type="SUPFAM" id="SSF50156">
    <property type="entry name" value="PDZ domain-like"/>
    <property type="match status" value="1"/>
</dbReference>
<feature type="domain" description="PDZ" evidence="1">
    <location>
        <begin position="36"/>
        <end position="87"/>
    </location>
</feature>
<dbReference type="CDD" id="cd00136">
    <property type="entry name" value="PDZ_canonical"/>
    <property type="match status" value="1"/>
</dbReference>
<protein>
    <recommendedName>
        <fullName evidence="1">PDZ domain-containing protein</fullName>
    </recommendedName>
</protein>
<organism evidence="2">
    <name type="scientific">Chrysotila carterae</name>
    <name type="common">Marine alga</name>
    <name type="synonym">Syracosphaera carterae</name>
    <dbReference type="NCBI Taxonomy" id="13221"/>
    <lineage>
        <taxon>Eukaryota</taxon>
        <taxon>Haptista</taxon>
        <taxon>Haptophyta</taxon>
        <taxon>Prymnesiophyceae</taxon>
        <taxon>Isochrysidales</taxon>
        <taxon>Isochrysidaceae</taxon>
        <taxon>Chrysotila</taxon>
    </lineage>
</organism>
<name>A0A7S4ETE0_CHRCT</name>
<dbReference type="AlphaFoldDB" id="A0A7S4ETE0"/>
<sequence length="160" mass="17190">MSSAVWRAAAGPSHLASAELSAFLKEASLAELGASTVVVRCEPANGPLGVTMGSEPNAGARVCAIEKMSRAEQAGLRVGDRILRVNGEIAKGALEAKVLIEGCSQRKQAIELTVLRARPVKRLPSTCMLERRIAEPQRVHRCRSHLLETMHRRAGLDSDT</sequence>
<dbReference type="Pfam" id="PF00595">
    <property type="entry name" value="PDZ"/>
    <property type="match status" value="1"/>
</dbReference>
<evidence type="ECO:0000259" key="1">
    <source>
        <dbReference type="PROSITE" id="PS50106"/>
    </source>
</evidence>
<dbReference type="Gene3D" id="2.30.42.10">
    <property type="match status" value="1"/>
</dbReference>
<accession>A0A7S4ETE0</accession>
<proteinExistence type="predicted"/>
<dbReference type="PROSITE" id="PS50106">
    <property type="entry name" value="PDZ"/>
    <property type="match status" value="1"/>
</dbReference>